<proteinExistence type="predicted"/>
<dbReference type="AlphaFoldDB" id="A0A2N5SIQ9"/>
<keyword evidence="3" id="KW-1185">Reference proteome</keyword>
<comment type="caution">
    <text evidence="2">The sequence shown here is derived from an EMBL/GenBank/DDBJ whole genome shotgun (WGS) entry which is preliminary data.</text>
</comment>
<evidence type="ECO:0000256" key="1">
    <source>
        <dbReference type="SAM" id="MobiDB-lite"/>
    </source>
</evidence>
<name>A0A2N5SIQ9_9BASI</name>
<dbReference type="EMBL" id="PGCJ01000960">
    <property type="protein sequence ID" value="PLW13109.1"/>
    <property type="molecule type" value="Genomic_DNA"/>
</dbReference>
<sequence length="126" mass="13485">MAIARLTRPVSQRGISGKQQTEPDSALSTQGSAACIGSSSLRFSSPTAEQAANIHPLVIVIPTRKLCFRCPFETLEHRNPYLKKRSFSDTSVHEGASQNVPPVISPATVKKGASYKSQALPVPRAA</sequence>
<dbReference type="PROSITE" id="PS51257">
    <property type="entry name" value="PROKAR_LIPOPROTEIN"/>
    <property type="match status" value="1"/>
</dbReference>
<accession>A0A2N5SIQ9</accession>
<evidence type="ECO:0000313" key="2">
    <source>
        <dbReference type="EMBL" id="PLW13109.1"/>
    </source>
</evidence>
<feature type="compositionally biased region" description="Polar residues" evidence="1">
    <location>
        <begin position="9"/>
        <end position="31"/>
    </location>
</feature>
<organism evidence="2 3">
    <name type="scientific">Puccinia coronata f. sp. avenae</name>
    <dbReference type="NCBI Taxonomy" id="200324"/>
    <lineage>
        <taxon>Eukaryota</taxon>
        <taxon>Fungi</taxon>
        <taxon>Dikarya</taxon>
        <taxon>Basidiomycota</taxon>
        <taxon>Pucciniomycotina</taxon>
        <taxon>Pucciniomycetes</taxon>
        <taxon>Pucciniales</taxon>
        <taxon>Pucciniaceae</taxon>
        <taxon>Puccinia</taxon>
    </lineage>
</organism>
<protein>
    <submittedName>
        <fullName evidence="2">Uncharacterized protein</fullName>
    </submittedName>
</protein>
<evidence type="ECO:0000313" key="3">
    <source>
        <dbReference type="Proteomes" id="UP000235388"/>
    </source>
</evidence>
<gene>
    <name evidence="2" type="ORF">PCANC_15521</name>
</gene>
<dbReference type="Proteomes" id="UP000235388">
    <property type="component" value="Unassembled WGS sequence"/>
</dbReference>
<feature type="region of interest" description="Disordered" evidence="1">
    <location>
        <begin position="1"/>
        <end position="31"/>
    </location>
</feature>
<reference evidence="2 3" key="1">
    <citation type="submission" date="2017-11" db="EMBL/GenBank/DDBJ databases">
        <title>De novo assembly and phasing of dikaryotic genomes from two isolates of Puccinia coronata f. sp. avenae, the causal agent of oat crown rust.</title>
        <authorList>
            <person name="Miller M.E."/>
            <person name="Zhang Y."/>
            <person name="Omidvar V."/>
            <person name="Sperschneider J."/>
            <person name="Schwessinger B."/>
            <person name="Raley C."/>
            <person name="Palmer J.M."/>
            <person name="Garnica D."/>
            <person name="Upadhyaya N."/>
            <person name="Rathjen J."/>
            <person name="Taylor J.M."/>
            <person name="Park R.F."/>
            <person name="Dodds P.N."/>
            <person name="Hirsch C.D."/>
            <person name="Kianian S.F."/>
            <person name="Figueroa M."/>
        </authorList>
    </citation>
    <scope>NUCLEOTIDE SEQUENCE [LARGE SCALE GENOMIC DNA]</scope>
    <source>
        <strain evidence="2">12NC29</strain>
    </source>
</reference>